<dbReference type="InterPro" id="IPR020846">
    <property type="entry name" value="MFS_dom"/>
</dbReference>
<dbReference type="Proteomes" id="UP000000707">
    <property type="component" value="Unassembled WGS sequence"/>
</dbReference>
<dbReference type="InterPro" id="IPR011701">
    <property type="entry name" value="MFS"/>
</dbReference>
<feature type="transmembrane region" description="Helical" evidence="7">
    <location>
        <begin position="376"/>
        <end position="399"/>
    </location>
</feature>
<proteinExistence type="inferred from homology"/>
<dbReference type="EMBL" id="GL996515">
    <property type="protein sequence ID" value="EGV64787.1"/>
    <property type="molecule type" value="Genomic_DNA"/>
</dbReference>
<accession>G3B0S2</accession>
<dbReference type="PROSITE" id="PS50850">
    <property type="entry name" value="MFS"/>
    <property type="match status" value="1"/>
</dbReference>
<evidence type="ECO:0000256" key="1">
    <source>
        <dbReference type="ARBA" id="ARBA00004141"/>
    </source>
</evidence>
<keyword evidence="5 7" id="KW-0472">Membrane</keyword>
<organism evidence="10">
    <name type="scientific">Candida tenuis (strain ATCC 10573 / BCRC 21748 / CBS 615 / JCM 9827 / NBRC 10315 / NRRL Y-1498 / VKM Y-70)</name>
    <name type="common">Yeast</name>
    <name type="synonym">Yamadazyma tenuis</name>
    <dbReference type="NCBI Taxonomy" id="590646"/>
    <lineage>
        <taxon>Eukaryota</taxon>
        <taxon>Fungi</taxon>
        <taxon>Dikarya</taxon>
        <taxon>Ascomycota</taxon>
        <taxon>Saccharomycotina</taxon>
        <taxon>Pichiomycetes</taxon>
        <taxon>Debaryomycetaceae</taxon>
        <taxon>Yamadazyma</taxon>
    </lineage>
</organism>
<dbReference type="SUPFAM" id="SSF103473">
    <property type="entry name" value="MFS general substrate transporter"/>
    <property type="match status" value="1"/>
</dbReference>
<gene>
    <name evidence="9" type="ORF">CANTEDRAFT_120781</name>
</gene>
<reference evidence="9 10" key="1">
    <citation type="journal article" date="2011" name="Proc. Natl. Acad. Sci. U.S.A.">
        <title>Comparative genomics of xylose-fermenting fungi for enhanced biofuel production.</title>
        <authorList>
            <person name="Wohlbach D.J."/>
            <person name="Kuo A."/>
            <person name="Sato T.K."/>
            <person name="Potts K.M."/>
            <person name="Salamov A.A."/>
            <person name="LaButti K.M."/>
            <person name="Sun H."/>
            <person name="Clum A."/>
            <person name="Pangilinan J.L."/>
            <person name="Lindquist E.A."/>
            <person name="Lucas S."/>
            <person name="Lapidus A."/>
            <person name="Jin M."/>
            <person name="Gunawan C."/>
            <person name="Balan V."/>
            <person name="Dale B.E."/>
            <person name="Jeffries T.W."/>
            <person name="Zinkel R."/>
            <person name="Barry K.W."/>
            <person name="Grigoriev I.V."/>
            <person name="Gasch A.P."/>
        </authorList>
    </citation>
    <scope>NUCLEOTIDE SEQUENCE [LARGE SCALE GENOMIC DNA]</scope>
    <source>
        <strain evidence="10">ATCC 10573 / BCRC 21748 / CBS 615 / JCM 9827 / NBRC 10315 / NRRL Y-1498 / VKM Y-70</strain>
    </source>
</reference>
<sequence>MSDKAVSIATAEQVSPISSAEPKASTLDKIKRVVWDSLDKSPEERKYVFKIDCWIMTYVCVSYFVKYLDSTNVSNAYVSGMKEDLSFGGKQYNWVSTWYTIGYIIGQVPSQYAINKIRPSIWLPTMEILYGAFVMATAGATTVHQVYCFRFFVGLFESTAYVGIMTLLSNFYLPSEMGKRTCIFQTSSSAAQMFSGYLQSALYSGMNGRGGLAAWRWLFIFDGVITFPVAFVGYFAIPDEPFSSKAKWFNEKDRRIGTERMRKGKINTKPKIKVSDLVALISDWPFWIFSLAFTGHVLGIKLYSYMNLWLKSTGDYSVQQLNNLPTAGYGAQIFFTLCWAWLSDGIGKRWPVVTLATVPAIIGTIILWVWPEHNRAALFAGWYLLFIETGAGALFISWIAETMSTNVEQRYLLIGLVETVSFTFSAWVPLYLYPADEAPRYKYAYPLTFMFFLIEALCALSIALIQHLEKKGVLKNKHEYEVYVEDDEQESHQITAEKESV</sequence>
<feature type="transmembrane region" description="Helical" evidence="7">
    <location>
        <begin position="121"/>
        <end position="140"/>
    </location>
</feature>
<evidence type="ECO:0000256" key="5">
    <source>
        <dbReference type="ARBA" id="ARBA00023136"/>
    </source>
</evidence>
<dbReference type="HOGENOM" id="CLU_001265_4_2_1"/>
<evidence type="ECO:0000256" key="6">
    <source>
        <dbReference type="ARBA" id="ARBA00037968"/>
    </source>
</evidence>
<dbReference type="FunFam" id="1.20.1250.20:FF:000065">
    <property type="entry name" value="Putative MFS pantothenate transporter"/>
    <property type="match status" value="1"/>
</dbReference>
<dbReference type="GO" id="GO:0016020">
    <property type="term" value="C:membrane"/>
    <property type="evidence" value="ECO:0007669"/>
    <property type="project" value="UniProtKB-SubCell"/>
</dbReference>
<feature type="transmembrane region" description="Helical" evidence="7">
    <location>
        <begin position="147"/>
        <end position="168"/>
    </location>
</feature>
<evidence type="ECO:0000259" key="8">
    <source>
        <dbReference type="PROSITE" id="PS50850"/>
    </source>
</evidence>
<dbReference type="GO" id="GO:0022857">
    <property type="term" value="F:transmembrane transporter activity"/>
    <property type="evidence" value="ECO:0007669"/>
    <property type="project" value="InterPro"/>
</dbReference>
<dbReference type="RefSeq" id="XP_006685593.1">
    <property type="nucleotide sequence ID" value="XM_006685530.1"/>
</dbReference>
<name>G3B0S2_CANTC</name>
<dbReference type="PANTHER" id="PTHR43791">
    <property type="entry name" value="PERMEASE-RELATED"/>
    <property type="match status" value="1"/>
</dbReference>
<evidence type="ECO:0000313" key="10">
    <source>
        <dbReference type="Proteomes" id="UP000000707"/>
    </source>
</evidence>
<evidence type="ECO:0000256" key="4">
    <source>
        <dbReference type="ARBA" id="ARBA00022989"/>
    </source>
</evidence>
<evidence type="ECO:0000256" key="7">
    <source>
        <dbReference type="SAM" id="Phobius"/>
    </source>
</evidence>
<dbReference type="Gene3D" id="1.20.1250.20">
    <property type="entry name" value="MFS general substrate transporter like domains"/>
    <property type="match status" value="2"/>
</dbReference>
<dbReference type="KEGG" id="cten:18248802"/>
<keyword evidence="10" id="KW-1185">Reference proteome</keyword>
<comment type="similarity">
    <text evidence="6">Belongs to the major facilitator superfamily. Allantoate permease family.</text>
</comment>
<dbReference type="GeneID" id="18248802"/>
<comment type="subcellular location">
    <subcellularLocation>
        <location evidence="1">Membrane</location>
        <topology evidence="1">Multi-pass membrane protein</topology>
    </subcellularLocation>
</comment>
<protein>
    <recommendedName>
        <fullName evidence="8">Major facilitator superfamily (MFS) profile domain-containing protein</fullName>
    </recommendedName>
</protein>
<dbReference type="InterPro" id="IPR036259">
    <property type="entry name" value="MFS_trans_sf"/>
</dbReference>
<feature type="transmembrane region" description="Helical" evidence="7">
    <location>
        <begin position="411"/>
        <end position="432"/>
    </location>
</feature>
<keyword evidence="4 7" id="KW-1133">Transmembrane helix</keyword>
<evidence type="ECO:0000256" key="2">
    <source>
        <dbReference type="ARBA" id="ARBA00022448"/>
    </source>
</evidence>
<evidence type="ECO:0000256" key="3">
    <source>
        <dbReference type="ARBA" id="ARBA00022692"/>
    </source>
</evidence>
<evidence type="ECO:0000313" key="9">
    <source>
        <dbReference type="EMBL" id="EGV64787.1"/>
    </source>
</evidence>
<keyword evidence="3 7" id="KW-0812">Transmembrane</keyword>
<feature type="transmembrane region" description="Helical" evidence="7">
    <location>
        <begin position="444"/>
        <end position="465"/>
    </location>
</feature>
<feature type="domain" description="Major facilitator superfamily (MFS) profile" evidence="8">
    <location>
        <begin position="55"/>
        <end position="471"/>
    </location>
</feature>
<keyword evidence="2" id="KW-0813">Transport</keyword>
<dbReference type="eggNOG" id="KOG2533">
    <property type="taxonomic scope" value="Eukaryota"/>
</dbReference>
<dbReference type="AlphaFoldDB" id="G3B0S2"/>
<feature type="transmembrane region" description="Helical" evidence="7">
    <location>
        <begin position="286"/>
        <end position="306"/>
    </location>
</feature>
<feature type="transmembrane region" description="Helical" evidence="7">
    <location>
        <begin position="214"/>
        <end position="237"/>
    </location>
</feature>
<feature type="transmembrane region" description="Helical" evidence="7">
    <location>
        <begin position="350"/>
        <end position="370"/>
    </location>
</feature>
<dbReference type="PANTHER" id="PTHR43791:SF43">
    <property type="entry name" value="MAJOR FACILITATOR SUPERFAMILY (MFS) PROFILE DOMAIN-CONTAINING PROTEIN"/>
    <property type="match status" value="1"/>
</dbReference>
<dbReference type="Pfam" id="PF07690">
    <property type="entry name" value="MFS_1"/>
    <property type="match status" value="1"/>
</dbReference>
<dbReference type="OrthoDB" id="4003530at2759"/>